<dbReference type="AlphaFoldDB" id="A0A7J6D4J8"/>
<protein>
    <submittedName>
        <fullName evidence="2">Uncharacterized protein</fullName>
    </submittedName>
</protein>
<name>A0A7J6D4J8_9TELE</name>
<proteinExistence type="predicted"/>
<feature type="region of interest" description="Disordered" evidence="1">
    <location>
        <begin position="334"/>
        <end position="406"/>
    </location>
</feature>
<accession>A0A7J6D4J8</accession>
<evidence type="ECO:0000313" key="2">
    <source>
        <dbReference type="EMBL" id="KAF4114158.1"/>
    </source>
</evidence>
<evidence type="ECO:0000313" key="3">
    <source>
        <dbReference type="Proteomes" id="UP000579812"/>
    </source>
</evidence>
<dbReference type="Proteomes" id="UP000579812">
    <property type="component" value="Unassembled WGS sequence"/>
</dbReference>
<feature type="compositionally biased region" description="Basic residues" evidence="1">
    <location>
        <begin position="386"/>
        <end position="397"/>
    </location>
</feature>
<evidence type="ECO:0000256" key="1">
    <source>
        <dbReference type="SAM" id="MobiDB-lite"/>
    </source>
</evidence>
<gene>
    <name evidence="2" type="ORF">G5714_004381</name>
</gene>
<dbReference type="EMBL" id="JAAMOB010000004">
    <property type="protein sequence ID" value="KAF4114158.1"/>
    <property type="molecule type" value="Genomic_DNA"/>
</dbReference>
<reference evidence="2 3" key="1">
    <citation type="submission" date="2020-04" db="EMBL/GenBank/DDBJ databases">
        <title>Chromosome-level genome assembly of a cyprinid fish Onychostoma macrolepis by integration of Nanopore Sequencing, Bionano and Hi-C technology.</title>
        <authorList>
            <person name="Wang D."/>
        </authorList>
    </citation>
    <scope>NUCLEOTIDE SEQUENCE [LARGE SCALE GENOMIC DNA]</scope>
    <source>
        <strain evidence="2">SWU-2019</strain>
        <tissue evidence="2">Muscle</tissue>
    </source>
</reference>
<comment type="caution">
    <text evidence="2">The sequence shown here is derived from an EMBL/GenBank/DDBJ whole genome shotgun (WGS) entry which is preliminary data.</text>
</comment>
<organism evidence="2 3">
    <name type="scientific">Onychostoma macrolepis</name>
    <dbReference type="NCBI Taxonomy" id="369639"/>
    <lineage>
        <taxon>Eukaryota</taxon>
        <taxon>Metazoa</taxon>
        <taxon>Chordata</taxon>
        <taxon>Craniata</taxon>
        <taxon>Vertebrata</taxon>
        <taxon>Euteleostomi</taxon>
        <taxon>Actinopterygii</taxon>
        <taxon>Neopterygii</taxon>
        <taxon>Teleostei</taxon>
        <taxon>Ostariophysi</taxon>
        <taxon>Cypriniformes</taxon>
        <taxon>Cyprinidae</taxon>
        <taxon>Acrossocheilinae</taxon>
        <taxon>Onychostoma</taxon>
    </lineage>
</organism>
<sequence>MAFIKEESEDVRIEETSRVNHEDTEEQTKMMFIKEENENIKIEETSRVNHEDTEEQAKMMFIKEENENIKIKNVFSMKQEDTETQTKMAFIKEESENMRIGDVFSITYEDTETQTKMAFIREENEDTKNEETVKHEDTETQRKMAFIREENEDTKNEETVKHEDNETQTDCPLCKCAYSRLSQHLRLTHRVVNLQERKLLLAISSGRVDFRKGTCPVPTCGKSTSRMDRHLMGHTELTATARQETIQALKRRKILHNLSELRASNPVVPMASTLDQEDSRNHTLTLEEEDEEEQACDNPSCQKLRNEVADLNRQVDTLSQALRDMTRRYSLLRRKLRPTSSTQVTGRVLLSLQSPEKGAEEEEGEPHAGPSGEPADQGPYDQPPPPRKRRHLSKRRSTPSPTMCRL</sequence>
<keyword evidence="3" id="KW-1185">Reference proteome</keyword>
<dbReference type="OrthoDB" id="8964969at2759"/>